<evidence type="ECO:0000313" key="3">
    <source>
        <dbReference type="EMBL" id="MFC0081093.1"/>
    </source>
</evidence>
<reference evidence="3 4" key="1">
    <citation type="submission" date="2024-09" db="EMBL/GenBank/DDBJ databases">
        <authorList>
            <person name="Sun Q."/>
            <person name="Mori K."/>
        </authorList>
    </citation>
    <scope>NUCLEOTIDE SEQUENCE [LARGE SCALE GENOMIC DNA]</scope>
    <source>
        <strain evidence="3 4">JCM 15389</strain>
    </source>
</reference>
<organism evidence="3 4">
    <name type="scientific">Aciditerrimonas ferrireducens</name>
    <dbReference type="NCBI Taxonomy" id="667306"/>
    <lineage>
        <taxon>Bacteria</taxon>
        <taxon>Bacillati</taxon>
        <taxon>Actinomycetota</taxon>
        <taxon>Acidimicrobiia</taxon>
        <taxon>Acidimicrobiales</taxon>
        <taxon>Acidimicrobiaceae</taxon>
        <taxon>Aciditerrimonas</taxon>
    </lineage>
</organism>
<feature type="domain" description="Mammalian cell entry C-terminal" evidence="2">
    <location>
        <begin position="127"/>
        <end position="306"/>
    </location>
</feature>
<gene>
    <name evidence="3" type="ORF">ACFFRE_02825</name>
</gene>
<feature type="domain" description="Mce/MlaD" evidence="1">
    <location>
        <begin position="46"/>
        <end position="119"/>
    </location>
</feature>
<dbReference type="Pfam" id="PF02470">
    <property type="entry name" value="MlaD"/>
    <property type="match status" value="1"/>
</dbReference>
<evidence type="ECO:0000313" key="4">
    <source>
        <dbReference type="Proteomes" id="UP001589788"/>
    </source>
</evidence>
<keyword evidence="4" id="KW-1185">Reference proteome</keyword>
<dbReference type="EMBL" id="JBHLYQ010000015">
    <property type="protein sequence ID" value="MFC0081093.1"/>
    <property type="molecule type" value="Genomic_DNA"/>
</dbReference>
<dbReference type="Proteomes" id="UP001589788">
    <property type="component" value="Unassembled WGS sequence"/>
</dbReference>
<evidence type="ECO:0000259" key="1">
    <source>
        <dbReference type="Pfam" id="PF02470"/>
    </source>
</evidence>
<dbReference type="NCBIfam" id="TIGR00996">
    <property type="entry name" value="Mtu_fam_mce"/>
    <property type="match status" value="1"/>
</dbReference>
<dbReference type="InterPro" id="IPR003399">
    <property type="entry name" value="Mce/MlaD"/>
</dbReference>
<dbReference type="InterPro" id="IPR005693">
    <property type="entry name" value="Mce"/>
</dbReference>
<name>A0ABV6C091_9ACTN</name>
<dbReference type="InterPro" id="IPR052336">
    <property type="entry name" value="MlaD_Phospholipid_Transporter"/>
</dbReference>
<dbReference type="RefSeq" id="WP_377788005.1">
    <property type="nucleotide sequence ID" value="NZ_JBHLYQ010000015.1"/>
</dbReference>
<dbReference type="Pfam" id="PF11887">
    <property type="entry name" value="Mce4_CUP1"/>
    <property type="match status" value="1"/>
</dbReference>
<evidence type="ECO:0000259" key="2">
    <source>
        <dbReference type="Pfam" id="PF11887"/>
    </source>
</evidence>
<accession>A0ABV6C091</accession>
<protein>
    <submittedName>
        <fullName evidence="3">MCE family protein</fullName>
    </submittedName>
</protein>
<sequence>MSGRVGIQAGRARWCGWRVLGAFSALLLAGVGLTACASGGSGNGSLTVSAVFSDVHSLTTGASVQLADVNVGQVTGIHLDGDRALVTMAVRRSAEVPANVTAELEQTTILGQYVVDLVPDGRPVGLLANHQRIARTEVVPGLQELVQSGTEVFGAISAAELSSLIDNSAVAFGGQGSTIRSLLDDFGTVLAGYQTQTTQIRQLIDRLDAFSAGLAPNAQQDAAAVSQLAQATSVLAQQSNQFVSLLRSLDTLATQTRAILDTGLPDIEDQVAALEATASQLAAHQAALAQLLQEVPTANTNLASATYQHEVQILQNIIVCGVPGLGEGNAPTNTCTPNGGGS</sequence>
<comment type="caution">
    <text evidence="3">The sequence shown here is derived from an EMBL/GenBank/DDBJ whole genome shotgun (WGS) entry which is preliminary data.</text>
</comment>
<dbReference type="PANTHER" id="PTHR33371:SF15">
    <property type="entry name" value="LIPOPROTEIN LPRN"/>
    <property type="match status" value="1"/>
</dbReference>
<proteinExistence type="predicted"/>
<dbReference type="InterPro" id="IPR024516">
    <property type="entry name" value="Mce_C"/>
</dbReference>
<dbReference type="PANTHER" id="PTHR33371">
    <property type="entry name" value="INTERMEMBRANE PHOSPHOLIPID TRANSPORT SYSTEM BINDING PROTEIN MLAD-RELATED"/>
    <property type="match status" value="1"/>
</dbReference>